<comment type="pathway">
    <text evidence="2">Cell wall biogenesis; peptidoglycan biosynthesis.</text>
</comment>
<evidence type="ECO:0000256" key="6">
    <source>
        <dbReference type="ARBA" id="ARBA00022670"/>
    </source>
</evidence>
<dbReference type="Pfam" id="PF07943">
    <property type="entry name" value="PBP5_C"/>
    <property type="match status" value="1"/>
</dbReference>
<evidence type="ECO:0000256" key="2">
    <source>
        <dbReference type="ARBA" id="ARBA00004752"/>
    </source>
</evidence>
<dbReference type="UniPathway" id="UPA00219"/>
<dbReference type="InterPro" id="IPR037167">
    <property type="entry name" value="Peptidase_S11_C_sf"/>
</dbReference>
<evidence type="ECO:0000256" key="8">
    <source>
        <dbReference type="ARBA" id="ARBA00022801"/>
    </source>
</evidence>
<feature type="active site" evidence="13">
    <location>
        <position position="125"/>
    </location>
</feature>
<gene>
    <name evidence="19" type="ORF">EBB54_09495</name>
</gene>
<evidence type="ECO:0000256" key="9">
    <source>
        <dbReference type="ARBA" id="ARBA00022960"/>
    </source>
</evidence>
<dbReference type="GO" id="GO:0006508">
    <property type="term" value="P:proteolysis"/>
    <property type="evidence" value="ECO:0007669"/>
    <property type="project" value="UniProtKB-KW"/>
</dbReference>
<evidence type="ECO:0000256" key="10">
    <source>
        <dbReference type="ARBA" id="ARBA00022984"/>
    </source>
</evidence>
<dbReference type="SUPFAM" id="SSF69189">
    <property type="entry name" value="Penicillin-binding protein associated domain"/>
    <property type="match status" value="1"/>
</dbReference>
<proteinExistence type="inferred from homology"/>
<name>A0A426DR75_9FIRM</name>
<evidence type="ECO:0000256" key="5">
    <source>
        <dbReference type="ARBA" id="ARBA00022645"/>
    </source>
</evidence>
<feature type="region of interest" description="Disordered" evidence="16">
    <location>
        <begin position="381"/>
        <end position="422"/>
    </location>
</feature>
<feature type="active site" description="Acyl-ester intermediate" evidence="13">
    <location>
        <position position="122"/>
    </location>
</feature>
<evidence type="ECO:0000256" key="11">
    <source>
        <dbReference type="ARBA" id="ARBA00023316"/>
    </source>
</evidence>
<evidence type="ECO:0000259" key="18">
    <source>
        <dbReference type="Pfam" id="PF07943"/>
    </source>
</evidence>
<dbReference type="EC" id="3.4.16.4" evidence="4"/>
<feature type="binding site" evidence="14">
    <location>
        <position position="292"/>
    </location>
    <ligand>
        <name>substrate</name>
    </ligand>
</feature>
<dbReference type="PRINTS" id="PR00725">
    <property type="entry name" value="DADACBPTASE1"/>
</dbReference>
<dbReference type="InterPro" id="IPR012338">
    <property type="entry name" value="Beta-lactam/transpept-like"/>
</dbReference>
<dbReference type="GO" id="GO:0009252">
    <property type="term" value="P:peptidoglycan biosynthetic process"/>
    <property type="evidence" value="ECO:0007669"/>
    <property type="project" value="UniProtKB-UniPathway"/>
</dbReference>
<comment type="function">
    <text evidence="1">Removes C-terminal D-alanyl residues from sugar-peptide cell wall precursors.</text>
</comment>
<keyword evidence="11" id="KW-0961">Cell wall biogenesis/degradation</keyword>
<evidence type="ECO:0000256" key="4">
    <source>
        <dbReference type="ARBA" id="ARBA00012448"/>
    </source>
</evidence>
<evidence type="ECO:0000313" key="19">
    <source>
        <dbReference type="EMBL" id="RRK35275.1"/>
    </source>
</evidence>
<sequence>MDGKCGKLSEVCGKFLKVCRKTFAACGKHVDKRESSVDKEKKSVDKTGKNVNNFRNMVRTYGLCLVFCAGTWSGMGAEVHAEPDNEIREPEGLYAQSAVLMDADSGRILFAKNGREERAMASTTKIMTCILALENGNLDDTVTASAKAASQPEVHLGVREGEQFRLRDLLYSLMLESHNDAAVIIAEHIGTSVEGFADMMNEKARQAGCTQTHFVTPNGLDAADEEGAHRTTAEDLARIMKYCIMDSPQRNAFLEITRTESYTFTSADGGRSFSCVNHNAFLKMMEGALSGKTGFTGEAGYCYVGALKRDDRTYVVSLLACGWPNNKGYKWSDTKKLMSYGIDSFHYQDVCREVDTGTVPVLGGIPDGNRFNGAASVHTCVDPGRQETEENIGNPEGTEENEGNPEGMEENKENGGNPEGAGKKILLRDDAEISVKAETAESLEAPVLKGDTVGTVSYMLGEEVLYTQDIIADETVEVRDYRWCLEKMAEIFFLRI</sequence>
<keyword evidence="8" id="KW-0378">Hydrolase</keyword>
<evidence type="ECO:0000313" key="20">
    <source>
        <dbReference type="Proteomes" id="UP000274920"/>
    </source>
</evidence>
<organism evidence="19 20">
    <name type="scientific">Schaedlerella arabinosiphila</name>
    <dbReference type="NCBI Taxonomy" id="2044587"/>
    <lineage>
        <taxon>Bacteria</taxon>
        <taxon>Bacillati</taxon>
        <taxon>Bacillota</taxon>
        <taxon>Clostridia</taxon>
        <taxon>Lachnospirales</taxon>
        <taxon>Lachnospiraceae</taxon>
        <taxon>Schaedlerella</taxon>
    </lineage>
</organism>
<evidence type="ECO:0000256" key="15">
    <source>
        <dbReference type="RuleBase" id="RU004016"/>
    </source>
</evidence>
<dbReference type="GO" id="GO:0008360">
    <property type="term" value="P:regulation of cell shape"/>
    <property type="evidence" value="ECO:0007669"/>
    <property type="project" value="UniProtKB-KW"/>
</dbReference>
<comment type="caution">
    <text evidence="19">The sequence shown here is derived from an EMBL/GenBank/DDBJ whole genome shotgun (WGS) entry which is preliminary data.</text>
</comment>
<dbReference type="Gene3D" id="2.60.410.10">
    <property type="entry name" value="D-Ala-D-Ala carboxypeptidase, C-terminal domain"/>
    <property type="match status" value="1"/>
</dbReference>
<dbReference type="InterPro" id="IPR018044">
    <property type="entry name" value="Peptidase_S11"/>
</dbReference>
<comment type="similarity">
    <text evidence="3 15">Belongs to the peptidase S11 family.</text>
</comment>
<evidence type="ECO:0000256" key="1">
    <source>
        <dbReference type="ARBA" id="ARBA00003217"/>
    </source>
</evidence>
<feature type="domain" description="Peptidase S11 D-alanyl-D-alanine carboxypeptidase A N-terminal" evidence="17">
    <location>
        <begin position="90"/>
        <end position="312"/>
    </location>
</feature>
<keyword evidence="5 19" id="KW-0121">Carboxypeptidase</keyword>
<dbReference type="SUPFAM" id="SSF56601">
    <property type="entry name" value="beta-lactamase/transpeptidase-like"/>
    <property type="match status" value="1"/>
</dbReference>
<dbReference type="Pfam" id="PF00768">
    <property type="entry name" value="Peptidase_S11"/>
    <property type="match status" value="1"/>
</dbReference>
<keyword evidence="6" id="KW-0645">Protease</keyword>
<accession>A0A426DR75</accession>
<reference evidence="19" key="1">
    <citation type="submission" date="2018-10" db="EMBL/GenBank/DDBJ databases">
        <title>Schaedlerella arabinophila gen. nov. sp. nov., isolated from the mouse intestinal tract and comparative analysis with the genome of the closely related altered Schaedler flora strain ASF502.</title>
        <authorList>
            <person name="Miyake S."/>
            <person name="Soh M."/>
            <person name="Seedorf H."/>
        </authorList>
    </citation>
    <scope>NUCLEOTIDE SEQUENCE [LARGE SCALE GENOMIC DNA]</scope>
    <source>
        <strain evidence="19">DSM 106076</strain>
    </source>
</reference>
<evidence type="ECO:0000256" key="14">
    <source>
        <dbReference type="PIRSR" id="PIRSR618044-2"/>
    </source>
</evidence>
<evidence type="ECO:0000256" key="13">
    <source>
        <dbReference type="PIRSR" id="PIRSR618044-1"/>
    </source>
</evidence>
<evidence type="ECO:0000256" key="16">
    <source>
        <dbReference type="SAM" id="MobiDB-lite"/>
    </source>
</evidence>
<dbReference type="InterPro" id="IPR012907">
    <property type="entry name" value="Peptidase_S11_C"/>
</dbReference>
<protein>
    <recommendedName>
        <fullName evidence="4">serine-type D-Ala-D-Ala carboxypeptidase</fullName>
        <ecNumber evidence="4">3.4.16.4</ecNumber>
    </recommendedName>
</protein>
<feature type="active site" evidence="13">
    <location>
        <position position="177"/>
    </location>
</feature>
<keyword evidence="20" id="KW-1185">Reference proteome</keyword>
<dbReference type="AlphaFoldDB" id="A0A426DR75"/>
<dbReference type="GO" id="GO:0071555">
    <property type="term" value="P:cell wall organization"/>
    <property type="evidence" value="ECO:0007669"/>
    <property type="project" value="UniProtKB-KW"/>
</dbReference>
<dbReference type="Gene3D" id="3.40.710.10">
    <property type="entry name" value="DD-peptidase/beta-lactamase superfamily"/>
    <property type="match status" value="1"/>
</dbReference>
<dbReference type="PANTHER" id="PTHR21581">
    <property type="entry name" value="D-ALANYL-D-ALANINE CARBOXYPEPTIDASE"/>
    <property type="match status" value="1"/>
</dbReference>
<keyword evidence="7" id="KW-0732">Signal</keyword>
<keyword evidence="9" id="KW-0133">Cell shape</keyword>
<comment type="catalytic activity">
    <reaction evidence="12">
        <text>Preferential cleavage: (Ac)2-L-Lys-D-Ala-|-D-Ala. Also transpeptidation of peptidyl-alanyl moieties that are N-acyl substituents of D-alanine.</text>
        <dbReference type="EC" id="3.4.16.4"/>
    </reaction>
</comment>
<evidence type="ECO:0000256" key="7">
    <source>
        <dbReference type="ARBA" id="ARBA00022729"/>
    </source>
</evidence>
<evidence type="ECO:0000259" key="17">
    <source>
        <dbReference type="Pfam" id="PF00768"/>
    </source>
</evidence>
<feature type="domain" description="Peptidase S11 D-Ala-D-Ala carboxypeptidase A C-terminal" evidence="18">
    <location>
        <begin position="432"/>
        <end position="477"/>
    </location>
</feature>
<dbReference type="EMBL" id="RHJS01000002">
    <property type="protein sequence ID" value="RRK35275.1"/>
    <property type="molecule type" value="Genomic_DNA"/>
</dbReference>
<keyword evidence="10" id="KW-0573">Peptidoglycan synthesis</keyword>
<dbReference type="InterPro" id="IPR015956">
    <property type="entry name" value="Peniciliin-bd_prot_C_sf"/>
</dbReference>
<dbReference type="GO" id="GO:0009002">
    <property type="term" value="F:serine-type D-Ala-D-Ala carboxypeptidase activity"/>
    <property type="evidence" value="ECO:0007669"/>
    <property type="project" value="UniProtKB-EC"/>
</dbReference>
<evidence type="ECO:0000256" key="3">
    <source>
        <dbReference type="ARBA" id="ARBA00007164"/>
    </source>
</evidence>
<evidence type="ECO:0000256" key="12">
    <source>
        <dbReference type="ARBA" id="ARBA00034000"/>
    </source>
</evidence>
<dbReference type="PANTHER" id="PTHR21581:SF33">
    <property type="entry name" value="D-ALANYL-D-ALANINE CARBOXYPEPTIDASE DACB"/>
    <property type="match status" value="1"/>
</dbReference>
<dbReference type="Proteomes" id="UP000274920">
    <property type="component" value="Unassembled WGS sequence"/>
</dbReference>
<dbReference type="InterPro" id="IPR001967">
    <property type="entry name" value="Peptidase_S11_N"/>
</dbReference>